<sequence length="239" mass="25936">MIKQPISNCDTNAPVITDQPQINQSGSTSVSSTAANLAKSLNEASSEFDSSNTQVTPQLNNVESCLNAMIAVFHALSNSHEINLYHGNPSVENFVFQDTGAAASGARSLKASFLNSLSVPEAKVNTLRAHDDVKIALREFGGPLLVAAEVNGHRKLNIFKMHLESVVNFADQDEPNTMESAATMLEHLSALEQLVLLSARDYSVLSIQPWGPLKAKEVRRVFPTAYGETDRPPLKKPRP</sequence>
<feature type="compositionally biased region" description="Polar residues" evidence="1">
    <location>
        <begin position="1"/>
        <end position="11"/>
    </location>
</feature>
<dbReference type="EMBL" id="JANKHG010000014">
    <property type="protein sequence ID" value="MCR2745935.1"/>
    <property type="molecule type" value="Genomic_DNA"/>
</dbReference>
<gene>
    <name evidence="2" type="ORF">NSP04_04660</name>
</gene>
<feature type="region of interest" description="Disordered" evidence="1">
    <location>
        <begin position="1"/>
        <end position="29"/>
    </location>
</feature>
<feature type="compositionally biased region" description="Polar residues" evidence="1">
    <location>
        <begin position="18"/>
        <end position="29"/>
    </location>
</feature>
<evidence type="ECO:0000256" key="1">
    <source>
        <dbReference type="SAM" id="MobiDB-lite"/>
    </source>
</evidence>
<comment type="caution">
    <text evidence="2">The sequence shown here is derived from an EMBL/GenBank/DDBJ whole genome shotgun (WGS) entry which is preliminary data.</text>
</comment>
<proteinExistence type="predicted"/>
<organism evidence="2 3">
    <name type="scientific">Limnobacter parvus</name>
    <dbReference type="NCBI Taxonomy" id="2939690"/>
    <lineage>
        <taxon>Bacteria</taxon>
        <taxon>Pseudomonadati</taxon>
        <taxon>Pseudomonadota</taxon>
        <taxon>Betaproteobacteria</taxon>
        <taxon>Burkholderiales</taxon>
        <taxon>Burkholderiaceae</taxon>
        <taxon>Limnobacter</taxon>
    </lineage>
</organism>
<protein>
    <submittedName>
        <fullName evidence="2">Uncharacterized protein</fullName>
    </submittedName>
</protein>
<dbReference type="Proteomes" id="UP001165267">
    <property type="component" value="Unassembled WGS sequence"/>
</dbReference>
<evidence type="ECO:0000313" key="2">
    <source>
        <dbReference type="EMBL" id="MCR2745935.1"/>
    </source>
</evidence>
<keyword evidence="3" id="KW-1185">Reference proteome</keyword>
<name>A0ABT1XF96_9BURK</name>
<evidence type="ECO:0000313" key="3">
    <source>
        <dbReference type="Proteomes" id="UP001165267"/>
    </source>
</evidence>
<accession>A0ABT1XF96</accession>
<dbReference type="RefSeq" id="WP_257511161.1">
    <property type="nucleotide sequence ID" value="NZ_JANKHG010000014.1"/>
</dbReference>
<reference evidence="2" key="1">
    <citation type="submission" date="2022-07" db="EMBL/GenBank/DDBJ databases">
        <authorList>
            <person name="Xamxidin M."/>
        </authorList>
    </citation>
    <scope>NUCLEOTIDE SEQUENCE</scope>
    <source>
        <strain evidence="2">YS8-69</strain>
    </source>
</reference>